<evidence type="ECO:0000256" key="5">
    <source>
        <dbReference type="ARBA" id="ARBA00022692"/>
    </source>
</evidence>
<dbReference type="InterPro" id="IPR002076">
    <property type="entry name" value="ELO_fam"/>
</dbReference>
<dbReference type="GO" id="GO:0034625">
    <property type="term" value="P:fatty acid elongation, monounsaturated fatty acid"/>
    <property type="evidence" value="ECO:0007669"/>
    <property type="project" value="TreeGrafter"/>
</dbReference>
<dbReference type="EMBL" id="JAKKPZ010000002">
    <property type="protein sequence ID" value="KAI1726460.1"/>
    <property type="molecule type" value="Genomic_DNA"/>
</dbReference>
<dbReference type="Pfam" id="PF01151">
    <property type="entry name" value="ELO"/>
    <property type="match status" value="1"/>
</dbReference>
<feature type="transmembrane region" description="Helical" evidence="11">
    <location>
        <begin position="223"/>
        <end position="241"/>
    </location>
</feature>
<feature type="transmembrane region" description="Helical" evidence="11">
    <location>
        <begin position="50"/>
        <end position="71"/>
    </location>
</feature>
<accession>A0AAD4NIR0</accession>
<feature type="transmembrane region" description="Helical" evidence="11">
    <location>
        <begin position="253"/>
        <end position="277"/>
    </location>
</feature>
<dbReference type="GO" id="GO:0009922">
    <property type="term" value="F:fatty acid elongase activity"/>
    <property type="evidence" value="ECO:0007669"/>
    <property type="project" value="UniProtKB-EC"/>
</dbReference>
<comment type="caution">
    <text evidence="12">The sequence shown here is derived from an EMBL/GenBank/DDBJ whole genome shotgun (WGS) entry which is preliminary data.</text>
</comment>
<evidence type="ECO:0000256" key="10">
    <source>
        <dbReference type="ARBA" id="ARBA00023160"/>
    </source>
</evidence>
<gene>
    <name evidence="12" type="ORF">DdX_03180</name>
</gene>
<keyword evidence="3 11" id="KW-0444">Lipid biosynthesis</keyword>
<sequence>MGSPQVPHHQNQSLKADITSVTFDHKEFFRILTSESFPEDDAKRWIDNHFYLTFQISTLYVFVIFGTKYLMRDRQPFNLRVPLNAWNLFLAVFSIMGVVRLSPEFFTTLFNDGFQNSYCHVTTFTSGLNGYWVWLFIVSKMFELVDTVFIVLRKRPLLFLHWYHHILTMIYAFYSYPLSPGFNRWGIYLNYFVHAFMYSYYFLCSMKIKVPGAIAKFITTIQIWQFVISVVILIHLGFLISNKTIQCDFDPRVFTLAVLMDVSYLVLFINFFVKAYVLRGGKAKYRKGEAVEKNGKAQANGSIANGKAHTNGTANGVCNGSTEHLVKG</sequence>
<feature type="transmembrane region" description="Helical" evidence="11">
    <location>
        <begin position="159"/>
        <end position="179"/>
    </location>
</feature>
<keyword evidence="8 11" id="KW-0443">Lipid metabolism</keyword>
<evidence type="ECO:0000256" key="2">
    <source>
        <dbReference type="ARBA" id="ARBA00005194"/>
    </source>
</evidence>
<reference evidence="12" key="1">
    <citation type="submission" date="2022-01" db="EMBL/GenBank/DDBJ databases">
        <title>Genome Sequence Resource for Two Populations of Ditylenchus destructor, the Migratory Endoparasitic Phytonematode.</title>
        <authorList>
            <person name="Zhang H."/>
            <person name="Lin R."/>
            <person name="Xie B."/>
        </authorList>
    </citation>
    <scope>NUCLEOTIDE SEQUENCE</scope>
    <source>
        <strain evidence="12">BazhouSP</strain>
    </source>
</reference>
<dbReference type="GO" id="GO:0030148">
    <property type="term" value="P:sphingolipid biosynthetic process"/>
    <property type="evidence" value="ECO:0007669"/>
    <property type="project" value="TreeGrafter"/>
</dbReference>
<keyword evidence="4 11" id="KW-0808">Transferase</keyword>
<dbReference type="PANTHER" id="PTHR11157:SF26">
    <property type="entry name" value="ELONGATION OF LONG CHAIN FATTY ACIDS PROTEIN 1"/>
    <property type="match status" value="1"/>
</dbReference>
<comment type="similarity">
    <text evidence="11">Belongs to the ELO family.</text>
</comment>
<evidence type="ECO:0000256" key="1">
    <source>
        <dbReference type="ARBA" id="ARBA00004141"/>
    </source>
</evidence>
<keyword evidence="10 11" id="KW-0275">Fatty acid biosynthesis</keyword>
<keyword evidence="7 11" id="KW-1133">Transmembrane helix</keyword>
<evidence type="ECO:0000256" key="6">
    <source>
        <dbReference type="ARBA" id="ARBA00022832"/>
    </source>
</evidence>
<dbReference type="InterPro" id="IPR030457">
    <property type="entry name" value="ELO_CS"/>
</dbReference>
<evidence type="ECO:0000256" key="3">
    <source>
        <dbReference type="ARBA" id="ARBA00022516"/>
    </source>
</evidence>
<dbReference type="Proteomes" id="UP001201812">
    <property type="component" value="Unassembled WGS sequence"/>
</dbReference>
<evidence type="ECO:0000256" key="11">
    <source>
        <dbReference type="RuleBase" id="RU361115"/>
    </source>
</evidence>
<keyword evidence="9 11" id="KW-0472">Membrane</keyword>
<comment type="subcellular location">
    <subcellularLocation>
        <location evidence="1">Membrane</location>
        <topology evidence="1">Multi-pass membrane protein</topology>
    </subcellularLocation>
</comment>
<dbReference type="GO" id="GO:0042761">
    <property type="term" value="P:very long-chain fatty acid biosynthetic process"/>
    <property type="evidence" value="ECO:0007669"/>
    <property type="project" value="TreeGrafter"/>
</dbReference>
<comment type="pathway">
    <text evidence="2">Lipid metabolism; fatty acid biosynthesis.</text>
</comment>
<comment type="catalytic activity">
    <reaction evidence="11">
        <text>a very-long-chain acyl-CoA + malonyl-CoA + H(+) = a very-long-chain 3-oxoacyl-CoA + CO2 + CoA</text>
        <dbReference type="Rhea" id="RHEA:32727"/>
        <dbReference type="ChEBI" id="CHEBI:15378"/>
        <dbReference type="ChEBI" id="CHEBI:16526"/>
        <dbReference type="ChEBI" id="CHEBI:57287"/>
        <dbReference type="ChEBI" id="CHEBI:57384"/>
        <dbReference type="ChEBI" id="CHEBI:90725"/>
        <dbReference type="ChEBI" id="CHEBI:90736"/>
        <dbReference type="EC" id="2.3.1.199"/>
    </reaction>
</comment>
<dbReference type="EC" id="2.3.1.199" evidence="11"/>
<evidence type="ECO:0000256" key="9">
    <source>
        <dbReference type="ARBA" id="ARBA00023136"/>
    </source>
</evidence>
<dbReference type="AlphaFoldDB" id="A0AAD4NIR0"/>
<dbReference type="GO" id="GO:0034626">
    <property type="term" value="P:fatty acid elongation, polyunsaturated fatty acid"/>
    <property type="evidence" value="ECO:0007669"/>
    <property type="project" value="TreeGrafter"/>
</dbReference>
<feature type="transmembrane region" description="Helical" evidence="11">
    <location>
        <begin position="185"/>
        <end position="203"/>
    </location>
</feature>
<evidence type="ECO:0000313" key="13">
    <source>
        <dbReference type="Proteomes" id="UP001201812"/>
    </source>
</evidence>
<dbReference type="PROSITE" id="PS01188">
    <property type="entry name" value="ELO"/>
    <property type="match status" value="1"/>
</dbReference>
<evidence type="ECO:0000256" key="8">
    <source>
        <dbReference type="ARBA" id="ARBA00023098"/>
    </source>
</evidence>
<dbReference type="GO" id="GO:0005789">
    <property type="term" value="C:endoplasmic reticulum membrane"/>
    <property type="evidence" value="ECO:0007669"/>
    <property type="project" value="TreeGrafter"/>
</dbReference>
<evidence type="ECO:0000313" key="12">
    <source>
        <dbReference type="EMBL" id="KAI1726460.1"/>
    </source>
</evidence>
<dbReference type="PANTHER" id="PTHR11157">
    <property type="entry name" value="FATTY ACID ACYL TRANSFERASE-RELATED"/>
    <property type="match status" value="1"/>
</dbReference>
<dbReference type="GO" id="GO:0019367">
    <property type="term" value="P:fatty acid elongation, saturated fatty acid"/>
    <property type="evidence" value="ECO:0007669"/>
    <property type="project" value="TreeGrafter"/>
</dbReference>
<keyword evidence="5 11" id="KW-0812">Transmembrane</keyword>
<keyword evidence="6 11" id="KW-0276">Fatty acid metabolism</keyword>
<name>A0AAD4NIR0_9BILA</name>
<organism evidence="12 13">
    <name type="scientific">Ditylenchus destructor</name>
    <dbReference type="NCBI Taxonomy" id="166010"/>
    <lineage>
        <taxon>Eukaryota</taxon>
        <taxon>Metazoa</taxon>
        <taxon>Ecdysozoa</taxon>
        <taxon>Nematoda</taxon>
        <taxon>Chromadorea</taxon>
        <taxon>Rhabditida</taxon>
        <taxon>Tylenchina</taxon>
        <taxon>Tylenchomorpha</taxon>
        <taxon>Sphaerularioidea</taxon>
        <taxon>Anguinidae</taxon>
        <taxon>Anguininae</taxon>
        <taxon>Ditylenchus</taxon>
    </lineage>
</organism>
<keyword evidence="13" id="KW-1185">Reference proteome</keyword>
<proteinExistence type="inferred from homology"/>
<evidence type="ECO:0000256" key="4">
    <source>
        <dbReference type="ARBA" id="ARBA00022679"/>
    </source>
</evidence>
<protein>
    <recommendedName>
        <fullName evidence="11">Elongation of very long chain fatty acids protein</fullName>
        <ecNumber evidence="11">2.3.1.199</ecNumber>
    </recommendedName>
    <alternativeName>
        <fullName evidence="11">Very-long-chain 3-oxoacyl-CoA synthase</fullName>
    </alternativeName>
</protein>
<feature type="transmembrane region" description="Helical" evidence="11">
    <location>
        <begin position="83"/>
        <end position="102"/>
    </location>
</feature>
<feature type="transmembrane region" description="Helical" evidence="11">
    <location>
        <begin position="131"/>
        <end position="152"/>
    </location>
</feature>
<evidence type="ECO:0000256" key="7">
    <source>
        <dbReference type="ARBA" id="ARBA00022989"/>
    </source>
</evidence>